<dbReference type="SUPFAM" id="SSF53223">
    <property type="entry name" value="Aminoacid dehydrogenase-like, N-terminal domain"/>
    <property type="match status" value="1"/>
</dbReference>
<dbReference type="InterPro" id="IPR036291">
    <property type="entry name" value="NAD(P)-bd_dom_sf"/>
</dbReference>
<dbReference type="SUPFAM" id="SSF51735">
    <property type="entry name" value="NAD(P)-binding Rossmann-fold domains"/>
    <property type="match status" value="1"/>
</dbReference>
<dbReference type="NCBIfam" id="NF009201">
    <property type="entry name" value="PRK12549.1"/>
    <property type="match status" value="1"/>
</dbReference>
<evidence type="ECO:0000313" key="5">
    <source>
        <dbReference type="Proteomes" id="UP000662111"/>
    </source>
</evidence>
<dbReference type="InterPro" id="IPR022893">
    <property type="entry name" value="Shikimate_DH_fam"/>
</dbReference>
<dbReference type="Gene3D" id="3.40.50.720">
    <property type="entry name" value="NAD(P)-binding Rossmann-like Domain"/>
    <property type="match status" value="1"/>
</dbReference>
<evidence type="ECO:0000256" key="2">
    <source>
        <dbReference type="ARBA" id="ARBA00023141"/>
    </source>
</evidence>
<dbReference type="RefSeq" id="WP_022922899.1">
    <property type="nucleotide sequence ID" value="NZ_BMLB01000001.1"/>
</dbReference>
<evidence type="ECO:0000259" key="3">
    <source>
        <dbReference type="Pfam" id="PF08501"/>
    </source>
</evidence>
<dbReference type="EMBL" id="BMLB01000001">
    <property type="protein sequence ID" value="GGK60148.1"/>
    <property type="molecule type" value="Genomic_DNA"/>
</dbReference>
<keyword evidence="2" id="KW-0028">Amino-acid biosynthesis</keyword>
<reference evidence="5" key="1">
    <citation type="journal article" date="2019" name="Int. J. Syst. Evol. Microbiol.">
        <title>The Global Catalogue of Microorganisms (GCM) 10K type strain sequencing project: providing services to taxonomists for standard genome sequencing and annotation.</title>
        <authorList>
            <consortium name="The Broad Institute Genomics Platform"/>
            <consortium name="The Broad Institute Genome Sequencing Center for Infectious Disease"/>
            <person name="Wu L."/>
            <person name="Ma J."/>
        </authorList>
    </citation>
    <scope>NUCLEOTIDE SEQUENCE [LARGE SCALE GENOMIC DNA]</scope>
    <source>
        <strain evidence="5">CGMCC 1.5362</strain>
    </source>
</reference>
<keyword evidence="5" id="KW-1185">Reference proteome</keyword>
<name>A0ABQ2F7Y2_9MICO</name>
<protein>
    <submittedName>
        <fullName evidence="4">Shikimate dehydrogenase (NADP(+))</fullName>
    </submittedName>
</protein>
<evidence type="ECO:0000256" key="1">
    <source>
        <dbReference type="ARBA" id="ARBA00004871"/>
    </source>
</evidence>
<organism evidence="4 5">
    <name type="scientific">Ornithinimicrobium pekingense</name>
    <dbReference type="NCBI Taxonomy" id="384677"/>
    <lineage>
        <taxon>Bacteria</taxon>
        <taxon>Bacillati</taxon>
        <taxon>Actinomycetota</taxon>
        <taxon>Actinomycetes</taxon>
        <taxon>Micrococcales</taxon>
        <taxon>Ornithinimicrobiaceae</taxon>
        <taxon>Ornithinimicrobium</taxon>
    </lineage>
</organism>
<gene>
    <name evidence="4" type="primary">aroE</name>
    <name evidence="4" type="ORF">GCM10011509_05530</name>
</gene>
<evidence type="ECO:0000313" key="4">
    <source>
        <dbReference type="EMBL" id="GGK60148.1"/>
    </source>
</evidence>
<keyword evidence="2" id="KW-0057">Aromatic amino acid biosynthesis</keyword>
<sequence length="302" mass="30743">MTIQPSPVPVAGTRFVCGLIGSGIGESLTPAMHEAEADRRGMPYVYRRTDLTALGLSPEEGVGLIRPAGLLGFSGLNITHPCKRLAVEHVDELSAEAATIGAINTVVFDGGRVVGHNTDVTGFAHGFARDMPEVALGQVVQVGAGGAGAAVAHALVSLGAGRLVVADLDPGRAAALATSVAGATGAEVVSAGLGDLPAQLSRADGVVNCTPVGMAQHPGTPFDPDLLDPRHWVVDVVYRPLVTELVRAARARGCRVATGAGMAIGQAVDSFALFTGVRADPDAVAADFARLVDTEGRQDAHA</sequence>
<dbReference type="PANTHER" id="PTHR21089:SF1">
    <property type="entry name" value="BIFUNCTIONAL 3-DEHYDROQUINATE DEHYDRATASE_SHIKIMATE DEHYDROGENASE, CHLOROPLASTIC"/>
    <property type="match status" value="1"/>
</dbReference>
<comment type="pathway">
    <text evidence="1">Metabolic intermediate biosynthesis; chorismate biosynthesis; chorismate from D-erythrose 4-phosphate and phosphoenolpyruvate: step 4/7.</text>
</comment>
<comment type="caution">
    <text evidence="4">The sequence shown here is derived from an EMBL/GenBank/DDBJ whole genome shotgun (WGS) entry which is preliminary data.</text>
</comment>
<dbReference type="PANTHER" id="PTHR21089">
    <property type="entry name" value="SHIKIMATE DEHYDROGENASE"/>
    <property type="match status" value="1"/>
</dbReference>
<dbReference type="Proteomes" id="UP000662111">
    <property type="component" value="Unassembled WGS sequence"/>
</dbReference>
<dbReference type="InterPro" id="IPR013708">
    <property type="entry name" value="Shikimate_DH-bd_N"/>
</dbReference>
<feature type="domain" description="Shikimate dehydrogenase substrate binding N-terminal" evidence="3">
    <location>
        <begin position="19"/>
        <end position="106"/>
    </location>
</feature>
<dbReference type="Gene3D" id="3.40.50.10860">
    <property type="entry name" value="Leucine Dehydrogenase, chain A, domain 1"/>
    <property type="match status" value="1"/>
</dbReference>
<dbReference type="CDD" id="cd01065">
    <property type="entry name" value="NAD_bind_Shikimate_DH"/>
    <property type="match status" value="1"/>
</dbReference>
<dbReference type="InterPro" id="IPR046346">
    <property type="entry name" value="Aminoacid_DH-like_N_sf"/>
</dbReference>
<accession>A0ABQ2F7Y2</accession>
<proteinExistence type="predicted"/>
<dbReference type="Pfam" id="PF08501">
    <property type="entry name" value="Shikimate_dh_N"/>
    <property type="match status" value="1"/>
</dbReference>